<evidence type="ECO:0000256" key="3">
    <source>
        <dbReference type="ARBA" id="ARBA00035112"/>
    </source>
</evidence>
<organism evidence="5 6">
    <name type="scientific">Phlebiopsis gigantea (strain 11061_1 CR5-6)</name>
    <name type="common">White-rot fungus</name>
    <name type="synonym">Peniophora gigantea</name>
    <dbReference type="NCBI Taxonomy" id="745531"/>
    <lineage>
        <taxon>Eukaryota</taxon>
        <taxon>Fungi</taxon>
        <taxon>Dikarya</taxon>
        <taxon>Basidiomycota</taxon>
        <taxon>Agaricomycotina</taxon>
        <taxon>Agaricomycetes</taxon>
        <taxon>Polyporales</taxon>
        <taxon>Phanerochaetaceae</taxon>
        <taxon>Phlebiopsis</taxon>
    </lineage>
</organism>
<reference evidence="5 6" key="1">
    <citation type="journal article" date="2014" name="PLoS Genet.">
        <title>Analysis of the Phlebiopsis gigantea genome, transcriptome and secretome provides insight into its pioneer colonization strategies of wood.</title>
        <authorList>
            <person name="Hori C."/>
            <person name="Ishida T."/>
            <person name="Igarashi K."/>
            <person name="Samejima M."/>
            <person name="Suzuki H."/>
            <person name="Master E."/>
            <person name="Ferreira P."/>
            <person name="Ruiz-Duenas F.J."/>
            <person name="Held B."/>
            <person name="Canessa P."/>
            <person name="Larrondo L.F."/>
            <person name="Schmoll M."/>
            <person name="Druzhinina I.S."/>
            <person name="Kubicek C.P."/>
            <person name="Gaskell J.A."/>
            <person name="Kersten P."/>
            <person name="St John F."/>
            <person name="Glasner J."/>
            <person name="Sabat G."/>
            <person name="Splinter BonDurant S."/>
            <person name="Syed K."/>
            <person name="Yadav J."/>
            <person name="Mgbeahuruike A.C."/>
            <person name="Kovalchuk A."/>
            <person name="Asiegbu F.O."/>
            <person name="Lackner G."/>
            <person name="Hoffmeister D."/>
            <person name="Rencoret J."/>
            <person name="Gutierrez A."/>
            <person name="Sun H."/>
            <person name="Lindquist E."/>
            <person name="Barry K."/>
            <person name="Riley R."/>
            <person name="Grigoriev I.V."/>
            <person name="Henrissat B."/>
            <person name="Kues U."/>
            <person name="Berka R.M."/>
            <person name="Martinez A.T."/>
            <person name="Covert S.F."/>
            <person name="Blanchette R.A."/>
            <person name="Cullen D."/>
        </authorList>
    </citation>
    <scope>NUCLEOTIDE SEQUENCE [LARGE SCALE GENOMIC DNA]</scope>
    <source>
        <strain evidence="5 6">11061_1 CR5-6</strain>
    </source>
</reference>
<dbReference type="Proteomes" id="UP000053257">
    <property type="component" value="Unassembled WGS sequence"/>
</dbReference>
<keyword evidence="6" id="KW-1185">Reference proteome</keyword>
<proteinExistence type="inferred from homology"/>
<dbReference type="OrthoDB" id="3687641at2759"/>
<feature type="transmembrane region" description="Helical" evidence="4">
    <location>
        <begin position="15"/>
        <end position="36"/>
    </location>
</feature>
<dbReference type="AlphaFoldDB" id="A0A0C3SAR2"/>
<evidence type="ECO:0000256" key="1">
    <source>
        <dbReference type="ARBA" id="ARBA00004685"/>
    </source>
</evidence>
<protein>
    <recommendedName>
        <fullName evidence="7">Oxidase ustYa</fullName>
    </recommendedName>
</protein>
<dbReference type="GO" id="GO:0016491">
    <property type="term" value="F:oxidoreductase activity"/>
    <property type="evidence" value="ECO:0007669"/>
    <property type="project" value="UniProtKB-KW"/>
</dbReference>
<keyword evidence="4" id="KW-0812">Transmembrane</keyword>
<dbReference type="PANTHER" id="PTHR33365">
    <property type="entry name" value="YALI0B05434P"/>
    <property type="match status" value="1"/>
</dbReference>
<gene>
    <name evidence="5" type="ORF">PHLGIDRAFT_118295</name>
</gene>
<comment type="similarity">
    <text evidence="3">Belongs to the ustYa family.</text>
</comment>
<accession>A0A0C3SAR2</accession>
<sequence>MSHRHSPRAARPHTLWTAALCGTVLAAVLTVGHIFATMRNMARLRALLPTDAEYTWVGDDRPMEVPIPYEPQMVAWEDPTPALSLYNDTEWGTLFPTDGSVRGGATNRTFLVTMVHQLHCLDVIRVGYVTNATGYRGHIEHCLRYLVASFHCYADTTLEEDKLVLVDGEWLHAVYAWGTEHKCRDRTALNRYLIDNEGRPSIPQQNLQDS</sequence>
<dbReference type="InterPro" id="IPR021765">
    <property type="entry name" value="UstYa-like"/>
</dbReference>
<dbReference type="GO" id="GO:0043386">
    <property type="term" value="P:mycotoxin biosynthetic process"/>
    <property type="evidence" value="ECO:0007669"/>
    <property type="project" value="InterPro"/>
</dbReference>
<dbReference type="EMBL" id="KN840501">
    <property type="protein sequence ID" value="KIP07240.1"/>
    <property type="molecule type" value="Genomic_DNA"/>
</dbReference>
<evidence type="ECO:0000256" key="4">
    <source>
        <dbReference type="SAM" id="Phobius"/>
    </source>
</evidence>
<dbReference type="Pfam" id="PF11807">
    <property type="entry name" value="UstYa"/>
    <property type="match status" value="1"/>
</dbReference>
<keyword evidence="4" id="KW-0472">Membrane</keyword>
<dbReference type="PANTHER" id="PTHR33365:SF11">
    <property type="entry name" value="TAT PATHWAY SIGNAL SEQUENCE"/>
    <property type="match status" value="1"/>
</dbReference>
<comment type="pathway">
    <text evidence="1">Mycotoxin biosynthesis.</text>
</comment>
<name>A0A0C3SAR2_PHLG1</name>
<dbReference type="STRING" id="745531.A0A0C3SAR2"/>
<evidence type="ECO:0000313" key="6">
    <source>
        <dbReference type="Proteomes" id="UP000053257"/>
    </source>
</evidence>
<keyword evidence="4" id="KW-1133">Transmembrane helix</keyword>
<keyword evidence="2" id="KW-0560">Oxidoreductase</keyword>
<dbReference type="HOGENOM" id="CLU_042941_8_2_1"/>
<evidence type="ECO:0008006" key="7">
    <source>
        <dbReference type="Google" id="ProtNLM"/>
    </source>
</evidence>
<evidence type="ECO:0000313" key="5">
    <source>
        <dbReference type="EMBL" id="KIP07240.1"/>
    </source>
</evidence>
<evidence type="ECO:0000256" key="2">
    <source>
        <dbReference type="ARBA" id="ARBA00023002"/>
    </source>
</evidence>